<evidence type="ECO:0000313" key="1">
    <source>
        <dbReference type="EMBL" id="ASW00142.1"/>
    </source>
</evidence>
<keyword evidence="2" id="KW-1185">Reference proteome</keyword>
<sequence length="93" mass="9492">MAGPKLVAAVVAPGRTIYTEAPAAKAWDADQKREVDIVKAGGAKGPGETVSLPELEVKRLRSLGFLLAEGAVPVVTAPGPSFDSAEGPQIKVA</sequence>
<dbReference type="EMBL" id="CP022989">
    <property type="protein sequence ID" value="ASW00142.1"/>
    <property type="molecule type" value="Genomic_DNA"/>
</dbReference>
<dbReference type="Proteomes" id="UP000215158">
    <property type="component" value="Chromosome 1"/>
</dbReference>
<protein>
    <submittedName>
        <fullName evidence="1">Uncharacterized protein</fullName>
    </submittedName>
</protein>
<accession>A0A248VNQ2</accession>
<gene>
    <name evidence="1" type="ORF">CJU94_19500</name>
</gene>
<dbReference type="OrthoDB" id="9884737at2"/>
<dbReference type="KEGG" id="parb:CJU94_19500"/>
<dbReference type="AlphaFoldDB" id="A0A248VNQ2"/>
<reference evidence="1 2" key="1">
    <citation type="submission" date="2017-08" db="EMBL/GenBank/DDBJ databases">
        <title>Identification and genetic characteristics of simultaneous BTEX- and naphthalene-degrading Paraburkholderia sp. BN5 isolated from petroleum-contaminated soil.</title>
        <authorList>
            <person name="Lee Y."/>
            <person name="Jeon C.O."/>
        </authorList>
    </citation>
    <scope>NUCLEOTIDE SEQUENCE [LARGE SCALE GENOMIC DNA]</scope>
    <source>
        <strain evidence="1 2">BN5</strain>
    </source>
</reference>
<name>A0A248VNQ2_9BURK</name>
<dbReference type="RefSeq" id="WP_095420097.1">
    <property type="nucleotide sequence ID" value="NZ_CP022989.1"/>
</dbReference>
<organism evidence="1 2">
    <name type="scientific">Paraburkholderia aromaticivorans</name>
    <dbReference type="NCBI Taxonomy" id="2026199"/>
    <lineage>
        <taxon>Bacteria</taxon>
        <taxon>Pseudomonadati</taxon>
        <taxon>Pseudomonadota</taxon>
        <taxon>Betaproteobacteria</taxon>
        <taxon>Burkholderiales</taxon>
        <taxon>Burkholderiaceae</taxon>
        <taxon>Paraburkholderia</taxon>
    </lineage>
</organism>
<proteinExistence type="predicted"/>
<evidence type="ECO:0000313" key="2">
    <source>
        <dbReference type="Proteomes" id="UP000215158"/>
    </source>
</evidence>